<organism evidence="1 2">
    <name type="scientific">Reichenbachiella agarivorans</name>
    <dbReference type="NCBI Taxonomy" id="2979464"/>
    <lineage>
        <taxon>Bacteria</taxon>
        <taxon>Pseudomonadati</taxon>
        <taxon>Bacteroidota</taxon>
        <taxon>Cytophagia</taxon>
        <taxon>Cytophagales</taxon>
        <taxon>Reichenbachiellaceae</taxon>
        <taxon>Reichenbachiella</taxon>
    </lineage>
</organism>
<evidence type="ECO:0000313" key="2">
    <source>
        <dbReference type="Proteomes" id="UP001065174"/>
    </source>
</evidence>
<protein>
    <submittedName>
        <fullName evidence="1">Uncharacterized protein</fullName>
    </submittedName>
</protein>
<evidence type="ECO:0000313" key="1">
    <source>
        <dbReference type="EMBL" id="UXP33636.1"/>
    </source>
</evidence>
<sequence>MSEEVQSTTSPLISLLVVAGSIVTLHFSMVNTDPNEKVTYDNVIIIDQNYYTEEVKPAVDEDTSTQAQEIRRSAPVKKVNNARADSLFFAKMLSQSPTYDTPAKKTIIRYYVKDLDFGKIKALEKYGFYIHERPSPLKETYATNALYVGDSVTNHDVLLVAYTLIESGVVIKSISFSREHAGWKSHSIEIGTDTTILDAQPMTLGDLKEDWGRM</sequence>
<accession>A0ABY6CSZ0</accession>
<proteinExistence type="predicted"/>
<name>A0ABY6CSZ0_9BACT</name>
<reference evidence="1" key="1">
    <citation type="submission" date="2022-09" db="EMBL/GenBank/DDBJ databases">
        <title>Comparative genomics and taxonomic characterization of three novel marine species of genus Reichenbachiella exhibiting antioxidant and polysaccharide degradation activities.</title>
        <authorList>
            <person name="Muhammad N."/>
            <person name="Lee Y.-J."/>
            <person name="Ko J."/>
            <person name="Kim S.-G."/>
        </authorList>
    </citation>
    <scope>NUCLEOTIDE SEQUENCE</scope>
    <source>
        <strain evidence="1">BKB1-1</strain>
    </source>
</reference>
<keyword evidence="2" id="KW-1185">Reference proteome</keyword>
<dbReference type="RefSeq" id="WP_262311065.1">
    <property type="nucleotide sequence ID" value="NZ_CP106679.1"/>
</dbReference>
<gene>
    <name evidence="1" type="ORF">N6H18_06670</name>
</gene>
<dbReference type="EMBL" id="CP106679">
    <property type="protein sequence ID" value="UXP33636.1"/>
    <property type="molecule type" value="Genomic_DNA"/>
</dbReference>
<dbReference type="Proteomes" id="UP001065174">
    <property type="component" value="Chromosome"/>
</dbReference>